<reference evidence="2 5" key="2">
    <citation type="submission" date="2020-08" db="EMBL/GenBank/DDBJ databases">
        <title>Genomic Encyclopedia of Type Strains, Phase IV (KMG-IV): sequencing the most valuable type-strain genomes for metagenomic binning, comparative biology and taxonomic classification.</title>
        <authorList>
            <person name="Goeker M."/>
        </authorList>
    </citation>
    <scope>NUCLEOTIDE SEQUENCE [LARGE SCALE GENOMIC DNA]</scope>
    <source>
        <strain evidence="2 5">DSM 19331</strain>
    </source>
</reference>
<dbReference type="PANTHER" id="PTHR43162">
    <property type="match status" value="1"/>
</dbReference>
<keyword evidence="4" id="KW-1185">Reference proteome</keyword>
<gene>
    <name evidence="3" type="ORF">EFB14_27625</name>
    <name evidence="2" type="ORF">GGQ65_005740</name>
</gene>
<dbReference type="InterPro" id="IPR051604">
    <property type="entry name" value="Ergot_Alk_Oxidoreductase"/>
</dbReference>
<evidence type="ECO:0000313" key="5">
    <source>
        <dbReference type="Proteomes" id="UP000545490"/>
    </source>
</evidence>
<organism evidence="2 5">
    <name type="scientific">Rhizobium fabae</name>
    <dbReference type="NCBI Taxonomy" id="573179"/>
    <lineage>
        <taxon>Bacteria</taxon>
        <taxon>Pseudomonadati</taxon>
        <taxon>Pseudomonadota</taxon>
        <taxon>Alphaproteobacteria</taxon>
        <taxon>Hyphomicrobiales</taxon>
        <taxon>Rhizobiaceae</taxon>
        <taxon>Rhizobium/Agrobacterium group</taxon>
        <taxon>Rhizobium</taxon>
    </lineage>
</organism>
<dbReference type="CDD" id="cd05269">
    <property type="entry name" value="TMR_SDR_a"/>
    <property type="match status" value="1"/>
</dbReference>
<comment type="caution">
    <text evidence="2">The sequence shown here is derived from an EMBL/GenBank/DDBJ whole genome shotgun (WGS) entry which is preliminary data.</text>
</comment>
<name>A0A7W6B9R3_9HYPH</name>
<dbReference type="Proteomes" id="UP000545490">
    <property type="component" value="Unassembled WGS sequence"/>
</dbReference>
<dbReference type="EMBL" id="JACIDG010000018">
    <property type="protein sequence ID" value="MBB3918402.1"/>
    <property type="molecule type" value="Genomic_DNA"/>
</dbReference>
<dbReference type="AlphaFoldDB" id="A0A7W6B9R3"/>
<protein>
    <submittedName>
        <fullName evidence="3">SDR family oxidoreductase</fullName>
    </submittedName>
    <submittedName>
        <fullName evidence="2">Uncharacterized protein YbjT (DUF2867 family)</fullName>
    </submittedName>
</protein>
<dbReference type="PANTHER" id="PTHR43162:SF1">
    <property type="entry name" value="PRESTALK A DIFFERENTIATION PROTEIN A"/>
    <property type="match status" value="1"/>
</dbReference>
<dbReference type="Gene3D" id="3.90.25.10">
    <property type="entry name" value="UDP-galactose 4-epimerase, domain 1"/>
    <property type="match status" value="1"/>
</dbReference>
<evidence type="ECO:0000259" key="1">
    <source>
        <dbReference type="Pfam" id="PF05368"/>
    </source>
</evidence>
<dbReference type="Gene3D" id="3.40.50.720">
    <property type="entry name" value="NAD(P)-binding Rossmann-like Domain"/>
    <property type="match status" value="1"/>
</dbReference>
<reference evidence="3 4" key="1">
    <citation type="submission" date="2018-11" db="EMBL/GenBank/DDBJ databases">
        <authorList>
            <person name="Huo Y."/>
        </authorList>
    </citation>
    <scope>NUCLEOTIDE SEQUENCE [LARGE SCALE GENOMIC DNA]</scope>
    <source>
        <strain evidence="3 4">CCBAU 33202</strain>
    </source>
</reference>
<dbReference type="Pfam" id="PF05368">
    <property type="entry name" value="NmrA"/>
    <property type="match status" value="1"/>
</dbReference>
<dbReference type="Proteomes" id="UP000272004">
    <property type="component" value="Unassembled WGS sequence"/>
</dbReference>
<proteinExistence type="predicted"/>
<feature type="domain" description="NmrA-like" evidence="1">
    <location>
        <begin position="2"/>
        <end position="240"/>
    </location>
</feature>
<evidence type="ECO:0000313" key="4">
    <source>
        <dbReference type="Proteomes" id="UP000272004"/>
    </source>
</evidence>
<sequence length="279" mass="29194">MSNKILVLGATGTVGRHVVDGLLAKGEAVKAASRSGKPVAGAEGVVFEYGRPETYGPAFEGVDRAHVLLASGHVDAKGLLLPIIEAAAERKVKVVLQSVFGVDADDSIPYRQVEIALEKSGTPYVILRPNWFADNFHTFWKPGIDHGQIAVPAADGKSSFIDARDIAASSVAALTSSAFDGKAFNLTGPQALSYEEAAAILSEATGKPIAYDAISDEAFIAILTGAGVPADYASFLASIFYPVRQGWTAVVTNDVETLTGKAPRPLKTYAADYAAALKA</sequence>
<evidence type="ECO:0000313" key="2">
    <source>
        <dbReference type="EMBL" id="MBB3918402.1"/>
    </source>
</evidence>
<accession>A0A7W6B9R3</accession>
<evidence type="ECO:0000313" key="3">
    <source>
        <dbReference type="EMBL" id="RUM08518.1"/>
    </source>
</evidence>
<dbReference type="RefSeq" id="WP_126829651.1">
    <property type="nucleotide sequence ID" value="NZ_JACIDG010000018.1"/>
</dbReference>
<dbReference type="InterPro" id="IPR008030">
    <property type="entry name" value="NmrA-like"/>
</dbReference>
<dbReference type="SUPFAM" id="SSF51735">
    <property type="entry name" value="NAD(P)-binding Rossmann-fold domains"/>
    <property type="match status" value="1"/>
</dbReference>
<dbReference type="EMBL" id="RJJU01000018">
    <property type="protein sequence ID" value="RUM08518.1"/>
    <property type="molecule type" value="Genomic_DNA"/>
</dbReference>
<dbReference type="InterPro" id="IPR036291">
    <property type="entry name" value="NAD(P)-bd_dom_sf"/>
</dbReference>